<evidence type="ECO:0000313" key="3">
    <source>
        <dbReference type="EMBL" id="AEF86109.1"/>
    </source>
</evidence>
<dbReference type="GO" id="GO:0003676">
    <property type="term" value="F:nucleic acid binding"/>
    <property type="evidence" value="ECO:0007669"/>
    <property type="project" value="InterPro"/>
</dbReference>
<sequence>MCQKIVDFINRNESFVLTTHDTPDADGIGAEIALAYVLKQLKKKVHIINASAVPEHFRFQDPRGISKVWDPEKHGDLPGKSVLIILDTSDEFHIGAMKDIIPRFQAFMVIDHHELNPHATMEGYIDPSAAATCQMVVEIATAFRITLDRESAVAAYAGLNYDSGSFAYSKTTARTFATAKTLVEAGVKPYEIYGELNESATTSSLLLQRQVMSTLELFCQGRVAVQILRKEDLNSTGARFEDAETFINIPLKSRDILVSILIKENSEGPVRCSLRSKGKVNVSKIAQQFSGGGHALAAGFRSDLNIEKTLEQVLGKVEAALELSEKPSAEKV</sequence>
<dbReference type="InterPro" id="IPR001667">
    <property type="entry name" value="DDH_dom"/>
</dbReference>
<organism evidence="3 4">
    <name type="scientific">Treponema primitia (strain ATCC BAA-887 / DSM 12427 / ZAS-2)</name>
    <dbReference type="NCBI Taxonomy" id="545694"/>
    <lineage>
        <taxon>Bacteria</taxon>
        <taxon>Pseudomonadati</taxon>
        <taxon>Spirochaetota</taxon>
        <taxon>Spirochaetia</taxon>
        <taxon>Spirochaetales</taxon>
        <taxon>Treponemataceae</taxon>
        <taxon>Treponema</taxon>
    </lineage>
</organism>
<dbReference type="HOGENOM" id="CLU_039720_0_0_12"/>
<dbReference type="RefSeq" id="WP_015708300.1">
    <property type="nucleotide sequence ID" value="NC_015578.1"/>
</dbReference>
<dbReference type="AlphaFoldDB" id="F5YL88"/>
<dbReference type="STRING" id="545694.TREPR_1836"/>
<dbReference type="Gene3D" id="3.90.1640.10">
    <property type="entry name" value="inorganic pyrophosphatase (n-terminal core)"/>
    <property type="match status" value="1"/>
</dbReference>
<dbReference type="OrthoDB" id="9803668at2"/>
<feature type="domain" description="DHHA1" evidence="2">
    <location>
        <begin position="235"/>
        <end position="320"/>
    </location>
</feature>
<dbReference type="PANTHER" id="PTHR47618">
    <property type="entry name" value="BIFUNCTIONAL OLIGORIBONUCLEASE AND PAP PHOSPHATASE NRNA"/>
    <property type="match status" value="1"/>
</dbReference>
<dbReference type="Pfam" id="PF02272">
    <property type="entry name" value="DHHA1"/>
    <property type="match status" value="1"/>
</dbReference>
<protein>
    <submittedName>
        <fullName evidence="3">DHH family protein</fullName>
    </submittedName>
</protein>
<dbReference type="Proteomes" id="UP000009223">
    <property type="component" value="Chromosome"/>
</dbReference>
<dbReference type="InterPro" id="IPR051319">
    <property type="entry name" value="Oligoribo/pAp-PDE_c-di-AMP_PDE"/>
</dbReference>
<dbReference type="KEGG" id="tpi:TREPR_1836"/>
<dbReference type="InterPro" id="IPR003156">
    <property type="entry name" value="DHHA1_dom"/>
</dbReference>
<reference evidence="4" key="1">
    <citation type="submission" date="2009-12" db="EMBL/GenBank/DDBJ databases">
        <title>Complete sequence of Treponema primitia strain ZAS-2.</title>
        <authorList>
            <person name="Tetu S.G."/>
            <person name="Matson E."/>
            <person name="Ren Q."/>
            <person name="Seshadri R."/>
            <person name="Elbourne L."/>
            <person name="Hassan K.A."/>
            <person name="Durkin A."/>
            <person name="Radune D."/>
            <person name="Mohamoud Y."/>
            <person name="Shay R."/>
            <person name="Jin S."/>
            <person name="Zhang X."/>
            <person name="Lucey K."/>
            <person name="Ballor N.R."/>
            <person name="Ottesen E."/>
            <person name="Rosenthal R."/>
            <person name="Allen A."/>
            <person name="Leadbetter J.R."/>
            <person name="Paulsen I.T."/>
        </authorList>
    </citation>
    <scope>NUCLEOTIDE SEQUENCE [LARGE SCALE GENOMIC DNA]</scope>
    <source>
        <strain evidence="4">ATCC BAA-887 / DSM 12427 / ZAS-2</strain>
    </source>
</reference>
<dbReference type="eggNOG" id="COG0618">
    <property type="taxonomic scope" value="Bacteria"/>
</dbReference>
<feature type="domain" description="DDH" evidence="1">
    <location>
        <begin position="16"/>
        <end position="158"/>
    </location>
</feature>
<dbReference type="Gene3D" id="3.10.310.30">
    <property type="match status" value="1"/>
</dbReference>
<keyword evidence="4" id="KW-1185">Reference proteome</keyword>
<evidence type="ECO:0000259" key="1">
    <source>
        <dbReference type="Pfam" id="PF01368"/>
    </source>
</evidence>
<gene>
    <name evidence="3" type="ordered locus">TREPR_1836</name>
</gene>
<accession>F5YL88</accession>
<dbReference type="SUPFAM" id="SSF64182">
    <property type="entry name" value="DHH phosphoesterases"/>
    <property type="match status" value="1"/>
</dbReference>
<name>F5YL88_TREPZ</name>
<dbReference type="PANTHER" id="PTHR47618:SF1">
    <property type="entry name" value="BIFUNCTIONAL OLIGORIBONUCLEASE AND PAP PHOSPHATASE NRNA"/>
    <property type="match status" value="1"/>
</dbReference>
<dbReference type="EMBL" id="CP001843">
    <property type="protein sequence ID" value="AEF86109.1"/>
    <property type="molecule type" value="Genomic_DNA"/>
</dbReference>
<dbReference type="InterPro" id="IPR038763">
    <property type="entry name" value="DHH_sf"/>
</dbReference>
<proteinExistence type="predicted"/>
<reference evidence="3 4" key="2">
    <citation type="journal article" date="2011" name="ISME J.">
        <title>RNA-seq reveals cooperative metabolic interactions between two termite-gut spirochete species in co-culture.</title>
        <authorList>
            <person name="Rosenthal A.Z."/>
            <person name="Matson E.G."/>
            <person name="Eldar A."/>
            <person name="Leadbetter J.R."/>
        </authorList>
    </citation>
    <scope>NUCLEOTIDE SEQUENCE [LARGE SCALE GENOMIC DNA]</scope>
    <source>
        <strain evidence="4">ATCC BAA-887 / DSM 12427 / ZAS-2</strain>
    </source>
</reference>
<dbReference type="Pfam" id="PF01368">
    <property type="entry name" value="DHH"/>
    <property type="match status" value="1"/>
</dbReference>
<evidence type="ECO:0000259" key="2">
    <source>
        <dbReference type="Pfam" id="PF02272"/>
    </source>
</evidence>
<evidence type="ECO:0000313" key="4">
    <source>
        <dbReference type="Proteomes" id="UP000009223"/>
    </source>
</evidence>